<dbReference type="InterPro" id="IPR029787">
    <property type="entry name" value="Nucleotide_cyclase"/>
</dbReference>
<dbReference type="GO" id="GO:0005886">
    <property type="term" value="C:plasma membrane"/>
    <property type="evidence" value="ECO:0007669"/>
    <property type="project" value="TreeGrafter"/>
</dbReference>
<dbReference type="EMBL" id="BLJN01000007">
    <property type="protein sequence ID" value="GFE83796.1"/>
    <property type="molecule type" value="Genomic_DNA"/>
</dbReference>
<dbReference type="InterPro" id="IPR011006">
    <property type="entry name" value="CheY-like_superfamily"/>
</dbReference>
<proteinExistence type="predicted"/>
<reference evidence="8" key="1">
    <citation type="submission" date="2020-01" db="EMBL/GenBank/DDBJ databases">
        <title>'Steroidobacter agaridevorans' sp. nov., agar-degrading bacteria isolated from rhizosphere soils.</title>
        <authorList>
            <person name="Ikenaga M."/>
            <person name="Kataoka M."/>
            <person name="Murouchi A."/>
            <person name="Katsuragi S."/>
            <person name="Sakai M."/>
        </authorList>
    </citation>
    <scope>NUCLEOTIDE SEQUENCE [LARGE SCALE GENOMIC DNA]</scope>
    <source>
        <strain evidence="8">YU21-B</strain>
    </source>
</reference>
<comment type="caution">
    <text evidence="7">The sequence shown here is derived from an EMBL/GenBank/DDBJ whole genome shotgun (WGS) entry which is preliminary data.</text>
</comment>
<gene>
    <name evidence="7" type="ORF">GCM10011487_57960</name>
</gene>
<evidence type="ECO:0000259" key="5">
    <source>
        <dbReference type="PROSITE" id="PS50110"/>
    </source>
</evidence>
<accession>A0A829YMS1</accession>
<dbReference type="SMART" id="SM00448">
    <property type="entry name" value="REC"/>
    <property type="match status" value="1"/>
</dbReference>
<dbReference type="EC" id="2.7.7.65" evidence="2"/>
<keyword evidence="4" id="KW-0597">Phosphoprotein</keyword>
<keyword evidence="8" id="KW-1185">Reference proteome</keyword>
<evidence type="ECO:0000256" key="3">
    <source>
        <dbReference type="ARBA" id="ARBA00034247"/>
    </source>
</evidence>
<dbReference type="RefSeq" id="WP_161815422.1">
    <property type="nucleotide sequence ID" value="NZ_BLJN01000007.1"/>
</dbReference>
<dbReference type="PROSITE" id="PS50887">
    <property type="entry name" value="GGDEF"/>
    <property type="match status" value="1"/>
</dbReference>
<dbReference type="GO" id="GO:0052621">
    <property type="term" value="F:diguanylate cyclase activity"/>
    <property type="evidence" value="ECO:0007669"/>
    <property type="project" value="UniProtKB-EC"/>
</dbReference>
<protein>
    <recommendedName>
        <fullName evidence="2">diguanylate cyclase</fullName>
        <ecNumber evidence="2">2.7.7.65</ecNumber>
    </recommendedName>
</protein>
<dbReference type="InterPro" id="IPR000160">
    <property type="entry name" value="GGDEF_dom"/>
</dbReference>
<feature type="modified residue" description="4-aspartylphosphate" evidence="4">
    <location>
        <position position="73"/>
    </location>
</feature>
<organism evidence="7 8">
    <name type="scientific">Steroidobacter agaridevorans</name>
    <dbReference type="NCBI Taxonomy" id="2695856"/>
    <lineage>
        <taxon>Bacteria</taxon>
        <taxon>Pseudomonadati</taxon>
        <taxon>Pseudomonadota</taxon>
        <taxon>Gammaproteobacteria</taxon>
        <taxon>Steroidobacterales</taxon>
        <taxon>Steroidobacteraceae</taxon>
        <taxon>Steroidobacter</taxon>
    </lineage>
</organism>
<dbReference type="FunFam" id="3.30.70.270:FF:000001">
    <property type="entry name" value="Diguanylate cyclase domain protein"/>
    <property type="match status" value="1"/>
</dbReference>
<dbReference type="PANTHER" id="PTHR45138">
    <property type="entry name" value="REGULATORY COMPONENTS OF SENSORY TRANSDUCTION SYSTEM"/>
    <property type="match status" value="1"/>
</dbReference>
<dbReference type="Gene3D" id="3.30.70.270">
    <property type="match status" value="1"/>
</dbReference>
<evidence type="ECO:0000256" key="4">
    <source>
        <dbReference type="PROSITE-ProRule" id="PRU00169"/>
    </source>
</evidence>
<dbReference type="AlphaFoldDB" id="A0A829YMS1"/>
<dbReference type="PROSITE" id="PS50110">
    <property type="entry name" value="RESPONSE_REGULATORY"/>
    <property type="match status" value="1"/>
</dbReference>
<sequence>MQSDPGVYEQTLTLELSALQPELRVLIVDDDPDARDYLVAVVQEAGYQTAVASSGEEALQLLETEFCPIMITDRNMPGMDGVTLCKRAREGHYPGYLYIFLLTAQNASADIVSGLKAGADDYLGKKNISAPELVARLGNARRIVSLEQALRRALDQKRQMANTDALTGAYSRRYLERQLSLELERTRRFNHPVSLLLLDIDYFKRINDRYGHAIGDEVLRNTYRRLRDLLPRACDWIARYGGEEFLIVLIDTDLRGAEIVAQRLVRAMADTPIDSSAGPIPVTISVGGSEAAQILTSDLNSTRLIEIADRCLYASKRDGRNRYTMSLDGQSPLAFSSAASSAQGQAH</sequence>
<evidence type="ECO:0000256" key="2">
    <source>
        <dbReference type="ARBA" id="ARBA00012528"/>
    </source>
</evidence>
<evidence type="ECO:0000313" key="8">
    <source>
        <dbReference type="Proteomes" id="UP000445000"/>
    </source>
</evidence>
<dbReference type="PANTHER" id="PTHR45138:SF9">
    <property type="entry name" value="DIGUANYLATE CYCLASE DGCM-RELATED"/>
    <property type="match status" value="1"/>
</dbReference>
<dbReference type="Pfam" id="PF00990">
    <property type="entry name" value="GGDEF"/>
    <property type="match status" value="1"/>
</dbReference>
<dbReference type="NCBIfam" id="TIGR00254">
    <property type="entry name" value="GGDEF"/>
    <property type="match status" value="1"/>
</dbReference>
<dbReference type="GO" id="GO:0000160">
    <property type="term" value="P:phosphorelay signal transduction system"/>
    <property type="evidence" value="ECO:0007669"/>
    <property type="project" value="InterPro"/>
</dbReference>
<dbReference type="GO" id="GO:0043709">
    <property type="term" value="P:cell adhesion involved in single-species biofilm formation"/>
    <property type="evidence" value="ECO:0007669"/>
    <property type="project" value="TreeGrafter"/>
</dbReference>
<dbReference type="SMART" id="SM00267">
    <property type="entry name" value="GGDEF"/>
    <property type="match status" value="1"/>
</dbReference>
<dbReference type="SUPFAM" id="SSF55073">
    <property type="entry name" value="Nucleotide cyclase"/>
    <property type="match status" value="1"/>
</dbReference>
<dbReference type="GO" id="GO:1902201">
    <property type="term" value="P:negative regulation of bacterial-type flagellum-dependent cell motility"/>
    <property type="evidence" value="ECO:0007669"/>
    <property type="project" value="TreeGrafter"/>
</dbReference>
<evidence type="ECO:0000259" key="6">
    <source>
        <dbReference type="PROSITE" id="PS50887"/>
    </source>
</evidence>
<feature type="domain" description="GGDEF" evidence="6">
    <location>
        <begin position="191"/>
        <end position="328"/>
    </location>
</feature>
<dbReference type="InterPro" id="IPR001789">
    <property type="entry name" value="Sig_transdc_resp-reg_receiver"/>
</dbReference>
<evidence type="ECO:0000313" key="7">
    <source>
        <dbReference type="EMBL" id="GFE83796.1"/>
    </source>
</evidence>
<feature type="domain" description="Response regulatory" evidence="5">
    <location>
        <begin position="24"/>
        <end position="140"/>
    </location>
</feature>
<dbReference type="SUPFAM" id="SSF52172">
    <property type="entry name" value="CheY-like"/>
    <property type="match status" value="1"/>
</dbReference>
<name>A0A829YMS1_9GAMM</name>
<dbReference type="CDD" id="cd01949">
    <property type="entry name" value="GGDEF"/>
    <property type="match status" value="1"/>
</dbReference>
<dbReference type="InterPro" id="IPR043128">
    <property type="entry name" value="Rev_trsase/Diguanyl_cyclase"/>
</dbReference>
<dbReference type="InterPro" id="IPR050469">
    <property type="entry name" value="Diguanylate_Cyclase"/>
</dbReference>
<comment type="cofactor">
    <cofactor evidence="1">
        <name>Mg(2+)</name>
        <dbReference type="ChEBI" id="CHEBI:18420"/>
    </cofactor>
</comment>
<dbReference type="CDD" id="cd17574">
    <property type="entry name" value="REC_OmpR"/>
    <property type="match status" value="1"/>
</dbReference>
<comment type="catalytic activity">
    <reaction evidence="3">
        <text>2 GTP = 3',3'-c-di-GMP + 2 diphosphate</text>
        <dbReference type="Rhea" id="RHEA:24898"/>
        <dbReference type="ChEBI" id="CHEBI:33019"/>
        <dbReference type="ChEBI" id="CHEBI:37565"/>
        <dbReference type="ChEBI" id="CHEBI:58805"/>
        <dbReference type="EC" id="2.7.7.65"/>
    </reaction>
</comment>
<dbReference type="Proteomes" id="UP000445000">
    <property type="component" value="Unassembled WGS sequence"/>
</dbReference>
<dbReference type="Pfam" id="PF00072">
    <property type="entry name" value="Response_reg"/>
    <property type="match status" value="1"/>
</dbReference>
<evidence type="ECO:0000256" key="1">
    <source>
        <dbReference type="ARBA" id="ARBA00001946"/>
    </source>
</evidence>
<dbReference type="Gene3D" id="3.40.50.2300">
    <property type="match status" value="1"/>
</dbReference>